<gene>
    <name evidence="2" type="ORF">EV420DRAFT_1476961</name>
</gene>
<comment type="caution">
    <text evidence="2">The sequence shown here is derived from an EMBL/GenBank/DDBJ whole genome shotgun (WGS) entry which is preliminary data.</text>
</comment>
<dbReference type="AlphaFoldDB" id="A0AA39NCR7"/>
<dbReference type="EMBL" id="JAUEPS010000008">
    <property type="protein sequence ID" value="KAK0463252.1"/>
    <property type="molecule type" value="Genomic_DNA"/>
</dbReference>
<feature type="transmembrane region" description="Helical" evidence="1">
    <location>
        <begin position="21"/>
        <end position="47"/>
    </location>
</feature>
<evidence type="ECO:0000313" key="2">
    <source>
        <dbReference type="EMBL" id="KAK0463252.1"/>
    </source>
</evidence>
<evidence type="ECO:0000256" key="1">
    <source>
        <dbReference type="SAM" id="Phobius"/>
    </source>
</evidence>
<protein>
    <submittedName>
        <fullName evidence="2">Uncharacterized protein</fullName>
    </submittedName>
</protein>
<evidence type="ECO:0000313" key="3">
    <source>
        <dbReference type="Proteomes" id="UP001175211"/>
    </source>
</evidence>
<organism evidence="2 3">
    <name type="scientific">Armillaria tabescens</name>
    <name type="common">Ringless honey mushroom</name>
    <name type="synonym">Agaricus tabescens</name>
    <dbReference type="NCBI Taxonomy" id="1929756"/>
    <lineage>
        <taxon>Eukaryota</taxon>
        <taxon>Fungi</taxon>
        <taxon>Dikarya</taxon>
        <taxon>Basidiomycota</taxon>
        <taxon>Agaricomycotina</taxon>
        <taxon>Agaricomycetes</taxon>
        <taxon>Agaricomycetidae</taxon>
        <taxon>Agaricales</taxon>
        <taxon>Marasmiineae</taxon>
        <taxon>Physalacriaceae</taxon>
        <taxon>Desarmillaria</taxon>
    </lineage>
</organism>
<dbReference type="GeneID" id="85352921"/>
<keyword evidence="3" id="KW-1185">Reference proteome</keyword>
<keyword evidence="1" id="KW-0472">Membrane</keyword>
<proteinExistence type="predicted"/>
<feature type="transmembrane region" description="Helical" evidence="1">
    <location>
        <begin position="59"/>
        <end position="86"/>
    </location>
</feature>
<name>A0AA39NCR7_ARMTA</name>
<dbReference type="RefSeq" id="XP_060334718.1">
    <property type="nucleotide sequence ID" value="XM_060469373.1"/>
</dbReference>
<accession>A0AA39NCR7</accession>
<dbReference type="Proteomes" id="UP001175211">
    <property type="component" value="Unassembled WGS sequence"/>
</dbReference>
<sequence>MIWAAVVIGKDGNYEITQGKVIGLFIGLLIFHGILSPVVTVIIILLAMTGHENMHPASYVFGSAVLVNQTGGWNTGLVFLFGLLSVQWTMTWVFKLTNVASFGLRIHD</sequence>
<keyword evidence="1" id="KW-1133">Transmembrane helix</keyword>
<reference evidence="2" key="1">
    <citation type="submission" date="2023-06" db="EMBL/GenBank/DDBJ databases">
        <authorList>
            <consortium name="Lawrence Berkeley National Laboratory"/>
            <person name="Ahrendt S."/>
            <person name="Sahu N."/>
            <person name="Indic B."/>
            <person name="Wong-Bajracharya J."/>
            <person name="Merenyi Z."/>
            <person name="Ke H.-M."/>
            <person name="Monk M."/>
            <person name="Kocsube S."/>
            <person name="Drula E."/>
            <person name="Lipzen A."/>
            <person name="Balint B."/>
            <person name="Henrissat B."/>
            <person name="Andreopoulos B."/>
            <person name="Martin F.M."/>
            <person name="Harder C.B."/>
            <person name="Rigling D."/>
            <person name="Ford K.L."/>
            <person name="Foster G.D."/>
            <person name="Pangilinan J."/>
            <person name="Papanicolaou A."/>
            <person name="Barry K."/>
            <person name="LaButti K."/>
            <person name="Viragh M."/>
            <person name="Koriabine M."/>
            <person name="Yan M."/>
            <person name="Riley R."/>
            <person name="Champramary S."/>
            <person name="Plett K.L."/>
            <person name="Tsai I.J."/>
            <person name="Slot J."/>
            <person name="Sipos G."/>
            <person name="Plett J."/>
            <person name="Nagy L.G."/>
            <person name="Grigoriev I.V."/>
        </authorList>
    </citation>
    <scope>NUCLEOTIDE SEQUENCE</scope>
    <source>
        <strain evidence="2">CCBAS 213</strain>
    </source>
</reference>
<keyword evidence="1" id="KW-0812">Transmembrane</keyword>